<dbReference type="AlphaFoldDB" id="A0A8S1HB24"/>
<evidence type="ECO:0000256" key="1">
    <source>
        <dbReference type="SAM" id="MobiDB-lite"/>
    </source>
</evidence>
<dbReference type="Proteomes" id="UP000835052">
    <property type="component" value="Unassembled WGS sequence"/>
</dbReference>
<accession>A0A8S1HB24</accession>
<proteinExistence type="predicted"/>
<reference evidence="3" key="1">
    <citation type="submission" date="2020-10" db="EMBL/GenBank/DDBJ databases">
        <authorList>
            <person name="Kikuchi T."/>
        </authorList>
    </citation>
    <scope>NUCLEOTIDE SEQUENCE</scope>
    <source>
        <strain evidence="3">NKZ352</strain>
    </source>
</reference>
<comment type="caution">
    <text evidence="3">The sequence shown here is derived from an EMBL/GenBank/DDBJ whole genome shotgun (WGS) entry which is preliminary data.</text>
</comment>
<feature type="chain" id="PRO_5035896149" evidence="2">
    <location>
        <begin position="24"/>
        <end position="127"/>
    </location>
</feature>
<keyword evidence="2" id="KW-0732">Signal</keyword>
<feature type="signal peptide" evidence="2">
    <location>
        <begin position="1"/>
        <end position="23"/>
    </location>
</feature>
<gene>
    <name evidence="3" type="ORF">CAUJ_LOCUS6289</name>
</gene>
<evidence type="ECO:0000256" key="2">
    <source>
        <dbReference type="SAM" id="SignalP"/>
    </source>
</evidence>
<evidence type="ECO:0000313" key="4">
    <source>
        <dbReference type="Proteomes" id="UP000835052"/>
    </source>
</evidence>
<organism evidence="3 4">
    <name type="scientific">Caenorhabditis auriculariae</name>
    <dbReference type="NCBI Taxonomy" id="2777116"/>
    <lineage>
        <taxon>Eukaryota</taxon>
        <taxon>Metazoa</taxon>
        <taxon>Ecdysozoa</taxon>
        <taxon>Nematoda</taxon>
        <taxon>Chromadorea</taxon>
        <taxon>Rhabditida</taxon>
        <taxon>Rhabditina</taxon>
        <taxon>Rhabditomorpha</taxon>
        <taxon>Rhabditoidea</taxon>
        <taxon>Rhabditidae</taxon>
        <taxon>Peloderinae</taxon>
        <taxon>Caenorhabditis</taxon>
    </lineage>
</organism>
<keyword evidence="4" id="KW-1185">Reference proteome</keyword>
<name>A0A8S1HB24_9PELO</name>
<feature type="region of interest" description="Disordered" evidence="1">
    <location>
        <begin position="24"/>
        <end position="127"/>
    </location>
</feature>
<feature type="compositionally biased region" description="Basic residues" evidence="1">
    <location>
        <begin position="58"/>
        <end position="81"/>
    </location>
</feature>
<protein>
    <submittedName>
        <fullName evidence="3">Uncharacterized protein</fullName>
    </submittedName>
</protein>
<evidence type="ECO:0000313" key="3">
    <source>
        <dbReference type="EMBL" id="CAD6190370.1"/>
    </source>
</evidence>
<sequence length="127" mass="14058">MPGATQLLLFVLLVLNLIAPVRKVGDSVRSNRMMTPRDDSIITAVEEEQDKKDTSSRKSGKLTGQKKKKIVKMPKGKKQKKLNMSNETGSEENAGHATPGSKEPPIRSNESARNPRDFPVAHLVRLK</sequence>
<dbReference type="EMBL" id="CAJGYM010000015">
    <property type="protein sequence ID" value="CAD6190370.1"/>
    <property type="molecule type" value="Genomic_DNA"/>
</dbReference>